<accession>A0AAW5M0Y2</accession>
<feature type="compositionally biased region" description="Polar residues" evidence="1">
    <location>
        <begin position="171"/>
        <end position="185"/>
    </location>
</feature>
<sequence>MKRNIISFCAIALVGVSIGALGLPNHSSSTKQANTATKVEKHKSQKQSHKKKANKEKPSADNKSTDGTKKESQQNENVVAKQNNKNSVNTTQTQKQSTQVQPQQQKNQGQINKERGYDPNGHPLLPGQDHAAGSNADGSADDWVKGQGEWLRQNGLINSDGSPTQKEKDIQAQTAAEASNSDINP</sequence>
<evidence type="ECO:0000256" key="1">
    <source>
        <dbReference type="SAM" id="MobiDB-lite"/>
    </source>
</evidence>
<feature type="region of interest" description="Disordered" evidence="1">
    <location>
        <begin position="25"/>
        <end position="185"/>
    </location>
</feature>
<feature type="compositionally biased region" description="Polar residues" evidence="1">
    <location>
        <begin position="155"/>
        <end position="164"/>
    </location>
</feature>
<feature type="compositionally biased region" description="Low complexity" evidence="1">
    <location>
        <begin position="129"/>
        <end position="138"/>
    </location>
</feature>
<dbReference type="AlphaFoldDB" id="A0AAW5M0Y2"/>
<feature type="compositionally biased region" description="Low complexity" evidence="1">
    <location>
        <begin position="81"/>
        <end position="108"/>
    </location>
</feature>
<evidence type="ECO:0000313" key="4">
    <source>
        <dbReference type="Proteomes" id="UP001206357"/>
    </source>
</evidence>
<feature type="compositionally biased region" description="Basic and acidic residues" evidence="1">
    <location>
        <begin position="55"/>
        <end position="73"/>
    </location>
</feature>
<dbReference type="RefSeq" id="WP_257579037.1">
    <property type="nucleotide sequence ID" value="NZ_JANKAU010000008.1"/>
</dbReference>
<dbReference type="EMBL" id="JANKAU010000008">
    <property type="protein sequence ID" value="MCR1915257.1"/>
    <property type="molecule type" value="Genomic_DNA"/>
</dbReference>
<feature type="chain" id="PRO_5044014654" evidence="2">
    <location>
        <begin position="23"/>
        <end position="185"/>
    </location>
</feature>
<protein>
    <submittedName>
        <fullName evidence="3">Uncharacterized protein</fullName>
    </submittedName>
</protein>
<organism evidence="3 4">
    <name type="scientific">Lactobacillus johnsonii</name>
    <dbReference type="NCBI Taxonomy" id="33959"/>
    <lineage>
        <taxon>Bacteria</taxon>
        <taxon>Bacillati</taxon>
        <taxon>Bacillota</taxon>
        <taxon>Bacilli</taxon>
        <taxon>Lactobacillales</taxon>
        <taxon>Lactobacillaceae</taxon>
        <taxon>Lactobacillus</taxon>
    </lineage>
</organism>
<reference evidence="3" key="1">
    <citation type="submission" date="2022-07" db="EMBL/GenBank/DDBJ databases">
        <title>Enhanced cultured diversity of the mouse gut microbiota enables custom-made synthetic communities.</title>
        <authorList>
            <person name="Afrizal A."/>
        </authorList>
    </citation>
    <scope>NUCLEOTIDE SEQUENCE</scope>
    <source>
        <strain evidence="3">DSM 100219</strain>
    </source>
</reference>
<feature type="compositionally biased region" description="Basic residues" evidence="1">
    <location>
        <begin position="40"/>
        <end position="54"/>
    </location>
</feature>
<gene>
    <name evidence="3" type="ORF">NSA17_07425</name>
</gene>
<evidence type="ECO:0000256" key="2">
    <source>
        <dbReference type="SAM" id="SignalP"/>
    </source>
</evidence>
<feature type="signal peptide" evidence="2">
    <location>
        <begin position="1"/>
        <end position="22"/>
    </location>
</feature>
<keyword evidence="2" id="KW-0732">Signal</keyword>
<evidence type="ECO:0000313" key="3">
    <source>
        <dbReference type="EMBL" id="MCR1915257.1"/>
    </source>
</evidence>
<feature type="compositionally biased region" description="Polar residues" evidence="1">
    <location>
        <begin position="25"/>
        <end position="37"/>
    </location>
</feature>
<proteinExistence type="predicted"/>
<name>A0AAW5M0Y2_LACJH</name>
<comment type="caution">
    <text evidence="3">The sequence shown here is derived from an EMBL/GenBank/DDBJ whole genome shotgun (WGS) entry which is preliminary data.</text>
</comment>
<dbReference type="Proteomes" id="UP001206357">
    <property type="component" value="Unassembled WGS sequence"/>
</dbReference>